<dbReference type="Proteomes" id="UP000657918">
    <property type="component" value="Unassembled WGS sequence"/>
</dbReference>
<proteinExistence type="predicted"/>
<evidence type="ECO:0000313" key="2">
    <source>
        <dbReference type="EMBL" id="KAF9685677.1"/>
    </source>
</evidence>
<feature type="compositionally biased region" description="Polar residues" evidence="1">
    <location>
        <begin position="28"/>
        <end position="38"/>
    </location>
</feature>
<evidence type="ECO:0000256" key="1">
    <source>
        <dbReference type="SAM" id="MobiDB-lite"/>
    </source>
</evidence>
<keyword evidence="3" id="KW-1185">Reference proteome</keyword>
<reference evidence="2 3" key="1">
    <citation type="submission" date="2020-10" db="EMBL/GenBank/DDBJ databases">
        <title>Plant Genome Project.</title>
        <authorList>
            <person name="Zhang R.-G."/>
        </authorList>
    </citation>
    <scope>NUCLEOTIDE SEQUENCE [LARGE SCALE GENOMIC DNA]</scope>
    <source>
        <strain evidence="2">FAFU-HL-1</strain>
        <tissue evidence="2">Leaf</tissue>
    </source>
</reference>
<feature type="compositionally biased region" description="Acidic residues" evidence="1">
    <location>
        <begin position="1"/>
        <end position="10"/>
    </location>
</feature>
<accession>A0A835KDY8</accession>
<feature type="region of interest" description="Disordered" evidence="1">
    <location>
        <begin position="1"/>
        <end position="38"/>
    </location>
</feature>
<evidence type="ECO:0000313" key="3">
    <source>
        <dbReference type="Proteomes" id="UP000657918"/>
    </source>
</evidence>
<comment type="caution">
    <text evidence="2">The sequence shown here is derived from an EMBL/GenBank/DDBJ whole genome shotgun (WGS) entry which is preliminary data.</text>
</comment>
<organism evidence="2 3">
    <name type="scientific">Salix dunnii</name>
    <dbReference type="NCBI Taxonomy" id="1413687"/>
    <lineage>
        <taxon>Eukaryota</taxon>
        <taxon>Viridiplantae</taxon>
        <taxon>Streptophyta</taxon>
        <taxon>Embryophyta</taxon>
        <taxon>Tracheophyta</taxon>
        <taxon>Spermatophyta</taxon>
        <taxon>Magnoliopsida</taxon>
        <taxon>eudicotyledons</taxon>
        <taxon>Gunneridae</taxon>
        <taxon>Pentapetalae</taxon>
        <taxon>rosids</taxon>
        <taxon>fabids</taxon>
        <taxon>Malpighiales</taxon>
        <taxon>Salicaceae</taxon>
        <taxon>Saliceae</taxon>
        <taxon>Salix</taxon>
    </lineage>
</organism>
<dbReference type="OrthoDB" id="504708at2759"/>
<dbReference type="AlphaFoldDB" id="A0A835KDY8"/>
<gene>
    <name evidence="2" type="ORF">SADUNF_Sadunf03G0079200</name>
</gene>
<name>A0A835KDY8_9ROSI</name>
<protein>
    <submittedName>
        <fullName evidence="2">Uncharacterized protein</fullName>
    </submittedName>
</protein>
<sequence length="113" mass="12196">MMEGCSDSDEYSLYGQQTERSREGLVNDNGNTTSSFADPTISSIDSIVQIKSPVHANFTGAVACIVDRQVEAGGRDSNLVAGARNQIVSQLEGYSCTTTNNLRFSQTNTEDNH</sequence>
<dbReference type="EMBL" id="JADGMS010000003">
    <property type="protein sequence ID" value="KAF9685677.1"/>
    <property type="molecule type" value="Genomic_DNA"/>
</dbReference>